<feature type="domain" description="Piwi" evidence="1">
    <location>
        <begin position="607"/>
        <end position="751"/>
    </location>
</feature>
<dbReference type="EMBL" id="CP000855">
    <property type="protein sequence ID" value="ACJ16996.1"/>
    <property type="molecule type" value="Genomic_DNA"/>
</dbReference>
<evidence type="ECO:0000259" key="1">
    <source>
        <dbReference type="PROSITE" id="PS50822"/>
    </source>
</evidence>
<dbReference type="AlphaFoldDB" id="B6YTQ5"/>
<reference evidence="2 3" key="1">
    <citation type="journal article" date="2008" name="J. Bacteriol.">
        <title>The complete genome sequence of Thermococcus onnurineus NA1 reveals a mixed heterotrophic and carboxydotrophic metabolism.</title>
        <authorList>
            <person name="Lee H.S."/>
            <person name="Kang S.G."/>
            <person name="Bae S.S."/>
            <person name="Lim J.K."/>
            <person name="Cho Y."/>
            <person name="Kim Y.J."/>
            <person name="Jeon J.H."/>
            <person name="Cha S.S."/>
            <person name="Kwon K.K."/>
            <person name="Kim H.T."/>
            <person name="Park C.J."/>
            <person name="Lee H.W."/>
            <person name="Kim S.I."/>
            <person name="Chun J."/>
            <person name="Colwell R.R."/>
            <person name="Kim S.J."/>
            <person name="Lee J.H."/>
        </authorList>
    </citation>
    <scope>NUCLEOTIDE SEQUENCE [LARGE SCALE GENOMIC DNA]</scope>
    <source>
        <strain evidence="2 3">NA1</strain>
    </source>
</reference>
<keyword evidence="3" id="KW-1185">Reference proteome</keyword>
<dbReference type="HOGENOM" id="CLU_362759_0_0_2"/>
<dbReference type="GO" id="GO:0003676">
    <property type="term" value="F:nucleic acid binding"/>
    <property type="evidence" value="ECO:0007669"/>
    <property type="project" value="InterPro"/>
</dbReference>
<protein>
    <recommendedName>
        <fullName evidence="1">Piwi domain-containing protein</fullName>
    </recommendedName>
</protein>
<proteinExistence type="predicted"/>
<organism evidence="2 3">
    <name type="scientific">Thermococcus onnurineus (strain NA1)</name>
    <dbReference type="NCBI Taxonomy" id="523850"/>
    <lineage>
        <taxon>Archaea</taxon>
        <taxon>Methanobacteriati</taxon>
        <taxon>Methanobacteriota</taxon>
        <taxon>Thermococci</taxon>
        <taxon>Thermococcales</taxon>
        <taxon>Thermococcaceae</taxon>
        <taxon>Thermococcus</taxon>
    </lineage>
</organism>
<accession>B6YTQ5</accession>
<dbReference type="InterPro" id="IPR003165">
    <property type="entry name" value="Piwi"/>
</dbReference>
<evidence type="ECO:0000313" key="2">
    <source>
        <dbReference type="EMBL" id="ACJ16996.1"/>
    </source>
</evidence>
<name>B6YTQ5_THEON</name>
<dbReference type="RefSeq" id="WP_012572468.1">
    <property type="nucleotide sequence ID" value="NC_011529.1"/>
</dbReference>
<dbReference type="eggNOG" id="arCOG03890">
    <property type="taxonomic scope" value="Archaea"/>
</dbReference>
<dbReference type="SMART" id="SM00950">
    <property type="entry name" value="Piwi"/>
    <property type="match status" value="1"/>
</dbReference>
<dbReference type="OrthoDB" id="65217at2157"/>
<dbReference type="PROSITE" id="PS50822">
    <property type="entry name" value="PIWI"/>
    <property type="match status" value="1"/>
</dbReference>
<dbReference type="Gene3D" id="3.30.420.10">
    <property type="entry name" value="Ribonuclease H-like superfamily/Ribonuclease H"/>
    <property type="match status" value="1"/>
</dbReference>
<dbReference type="Pfam" id="PF02171">
    <property type="entry name" value="Piwi"/>
    <property type="match status" value="1"/>
</dbReference>
<dbReference type="SUPFAM" id="SSF53098">
    <property type="entry name" value="Ribonuclease H-like"/>
    <property type="match status" value="1"/>
</dbReference>
<gene>
    <name evidence="2" type="ordered locus">TON_1506</name>
</gene>
<evidence type="ECO:0000313" key="3">
    <source>
        <dbReference type="Proteomes" id="UP000002727"/>
    </source>
</evidence>
<dbReference type="Proteomes" id="UP000002727">
    <property type="component" value="Chromosome"/>
</dbReference>
<dbReference type="PATRIC" id="fig|523850.10.peg.1518"/>
<dbReference type="InterPro" id="IPR012337">
    <property type="entry name" value="RNaseH-like_sf"/>
</dbReference>
<dbReference type="InterPro" id="IPR036397">
    <property type="entry name" value="RNaseH_sf"/>
</dbReference>
<dbReference type="KEGG" id="ton:TON_1506"/>
<sequence>MEKQTFYQGNMYRLKDELIQDILSDIIVARVTNMPSNPEEAYSEIQKIGGIILNYDEMTNSAWVVGKESLLQNHYPDDMKEVRAFSFSELSKENKTKLVLNILNAEGYLRDIRGHREVVKSINSERSIIRKFLVTVEYDGQHFYLVTLPKYKIIENHTIMELLIEGKITVKELVHNLLKDPKWKIQTSRKDVPLPPGHRVVEIILKTKDPDRYQQELERINEYFTKKTELGPIDDSKYPDDYNIIFRSQTRGKYLSYHSARTKLIRPINKEILREIYRSNEFIKALNIAKKLVADIIYDSTKYPGRAIFPAFKIDERTISYKAVFLKNKTITEKTIQPYYNIKGTFNWLFTNTPFDDISELIIPIQSPEFLRDKTIGVYILYPAKYRENSESLKVIQNLIKSVDSTIKRLSEYFTFLRKVNEGLSLPSAIDIISRIPVNYENLIESAFTRIHSKKGVEYDYHLAITLIPDMRQEQFDKIKGFFFNNGILHKAININNLRDPSKDQKKLIESMILQALYAFGIYFYSLDNLNYDFIIGLDVTREMDKSGRYYGISGAAVVQNKNGQVLKIIPITSPQSSSETANINYLIGNIQQEAAAILNRKGYADILFLRDGKVPGGELEQFKEISRKYNYRFTIIEILKRPLVRFFWENYKEHTVKSPRHNYYFKIGDTYYLTAHYFTNYLKVPLKLGNTYFVARGKISKNVISREDIMTITKLTKLNYSQPENPDKMKLPAPVHLSHRLINYERRELKFNRYEFLKEGALYFL</sequence>
<dbReference type="GeneID" id="7018542"/>